<keyword evidence="4" id="KW-1185">Reference proteome</keyword>
<protein>
    <recommendedName>
        <fullName evidence="2">YbbD head domain-containing protein</fullName>
    </recommendedName>
</protein>
<name>A0ABS9HVM4_9GAMM</name>
<evidence type="ECO:0000313" key="3">
    <source>
        <dbReference type="EMBL" id="MCF7222946.1"/>
    </source>
</evidence>
<reference evidence="3" key="2">
    <citation type="submission" date="2022-01" db="EMBL/GenBank/DDBJ databases">
        <authorList>
            <person name="Zhou L.Y."/>
        </authorList>
    </citation>
    <scope>NUCLEOTIDE SEQUENCE</scope>
    <source>
        <strain evidence="3">TLK-CK17</strain>
    </source>
</reference>
<dbReference type="InterPro" id="IPR058827">
    <property type="entry name" value="YbbD_head"/>
</dbReference>
<evidence type="ECO:0000313" key="4">
    <source>
        <dbReference type="Proteomes" id="UP001430796"/>
    </source>
</evidence>
<feature type="chain" id="PRO_5046701876" description="YbbD head domain-containing protein" evidence="1">
    <location>
        <begin position="33"/>
        <end position="146"/>
    </location>
</feature>
<dbReference type="EMBL" id="JAKJPO010000009">
    <property type="protein sequence ID" value="MCF7222946.1"/>
    <property type="molecule type" value="Genomic_DNA"/>
</dbReference>
<gene>
    <name evidence="3" type="ORF">L3V18_14300</name>
</gene>
<feature type="domain" description="YbbD head" evidence="2">
    <location>
        <begin position="23"/>
        <end position="72"/>
    </location>
</feature>
<feature type="signal peptide" evidence="1">
    <location>
        <begin position="1"/>
        <end position="32"/>
    </location>
</feature>
<evidence type="ECO:0000256" key="1">
    <source>
        <dbReference type="SAM" id="SignalP"/>
    </source>
</evidence>
<dbReference type="Pfam" id="PF26610">
    <property type="entry name" value="YbbD_head"/>
    <property type="match status" value="1"/>
</dbReference>
<keyword evidence="1" id="KW-0732">Signal</keyword>
<dbReference type="Proteomes" id="UP001430796">
    <property type="component" value="Unassembled WGS sequence"/>
</dbReference>
<reference evidence="3" key="1">
    <citation type="submission" date="2022-01" db="EMBL/GenBank/DDBJ databases">
        <title>Lysobacter chinensis sp. nov., a bacterium isolated from cow dung compost.</title>
        <authorList>
            <person name="Liu Y."/>
        </authorList>
    </citation>
    <scope>NUCLEOTIDE SEQUENCE</scope>
    <source>
        <strain evidence="3">TLK-CK17</strain>
    </source>
</reference>
<dbReference type="PROSITE" id="PS51257">
    <property type="entry name" value="PROKAR_LIPOPROTEIN"/>
    <property type="match status" value="1"/>
</dbReference>
<organism evidence="3 4">
    <name type="scientific">Marilutibacter chinensis</name>
    <dbReference type="NCBI Taxonomy" id="2912247"/>
    <lineage>
        <taxon>Bacteria</taxon>
        <taxon>Pseudomonadati</taxon>
        <taxon>Pseudomonadota</taxon>
        <taxon>Gammaproteobacteria</taxon>
        <taxon>Lysobacterales</taxon>
        <taxon>Lysobacteraceae</taxon>
        <taxon>Marilutibacter</taxon>
    </lineage>
</organism>
<proteinExistence type="predicted"/>
<dbReference type="RefSeq" id="WP_237055949.1">
    <property type="nucleotide sequence ID" value="NZ_JAKJPO010000009.1"/>
</dbReference>
<evidence type="ECO:0000259" key="2">
    <source>
        <dbReference type="Pfam" id="PF26610"/>
    </source>
</evidence>
<sequence>MPKRLKIPLAALLLSVAAGCFLETMDASFATAAEARAAGYVVKGWIPPWLPGDATDVREVHDLDTNVSELSFAIPARDSLELPPECKPVEHSGTVRAYIRRHWWPGETELQQSYVFFRCPADAADHVFVAVSKTGTRVLHWRTYAR</sequence>
<accession>A0ABS9HVM4</accession>
<comment type="caution">
    <text evidence="3">The sequence shown here is derived from an EMBL/GenBank/DDBJ whole genome shotgun (WGS) entry which is preliminary data.</text>
</comment>